<comment type="caution">
    <text evidence="3">The sequence shown here is derived from an EMBL/GenBank/DDBJ whole genome shotgun (WGS) entry which is preliminary data.</text>
</comment>
<keyword evidence="4" id="KW-1185">Reference proteome</keyword>
<feature type="chain" id="PRO_5046000574" evidence="2">
    <location>
        <begin position="20"/>
        <end position="102"/>
    </location>
</feature>
<feature type="signal peptide" evidence="2">
    <location>
        <begin position="1"/>
        <end position="19"/>
    </location>
</feature>
<evidence type="ECO:0000256" key="2">
    <source>
        <dbReference type="SAM" id="SignalP"/>
    </source>
</evidence>
<protein>
    <submittedName>
        <fullName evidence="3">DUF4124 domain-containing protein</fullName>
    </submittedName>
</protein>
<dbReference type="RefSeq" id="WP_317082911.1">
    <property type="nucleotide sequence ID" value="NZ_JASVDY010000002.1"/>
</dbReference>
<dbReference type="EMBL" id="JASVDY010000002">
    <property type="protein sequence ID" value="MDV2468656.1"/>
    <property type="molecule type" value="Genomic_DNA"/>
</dbReference>
<dbReference type="Proteomes" id="UP001278188">
    <property type="component" value="Unassembled WGS sequence"/>
</dbReference>
<proteinExistence type="predicted"/>
<organism evidence="3 4">
    <name type="scientific">Acinetobacter chinensis</name>
    <dbReference type="NCBI Taxonomy" id="2004650"/>
    <lineage>
        <taxon>Bacteria</taxon>
        <taxon>Pseudomonadati</taxon>
        <taxon>Pseudomonadota</taxon>
        <taxon>Gammaproteobacteria</taxon>
        <taxon>Moraxellales</taxon>
        <taxon>Moraxellaceae</taxon>
        <taxon>Acinetobacter</taxon>
    </lineage>
</organism>
<keyword evidence="2" id="KW-0732">Signal</keyword>
<reference evidence="3 4" key="1">
    <citation type="submission" date="2023-06" db="EMBL/GenBank/DDBJ databases">
        <title>Genomic Analysis of Acinetobacter Strains Recovered from South Australian Aquatic Samples provides Insights into the Circulation of Antibiotic Resistance determinants in the Environment.</title>
        <authorList>
            <person name="Tobin L."/>
            <person name="Jarocki V.M."/>
            <person name="Kenyon J."/>
            <person name="Drigo B."/>
            <person name="Donner E."/>
            <person name="Djordjevic S.P."/>
            <person name="Hamidian M."/>
        </authorList>
    </citation>
    <scope>NUCLEOTIDE SEQUENCE [LARGE SCALE GENOMIC DNA]</scope>
    <source>
        <strain evidence="3 4">SAAc652</strain>
    </source>
</reference>
<evidence type="ECO:0000256" key="1">
    <source>
        <dbReference type="SAM" id="MobiDB-lite"/>
    </source>
</evidence>
<accession>A0ABU3WEP8</accession>
<gene>
    <name evidence="3" type="ORF">QR674_06640</name>
</gene>
<evidence type="ECO:0000313" key="3">
    <source>
        <dbReference type="EMBL" id="MDV2468656.1"/>
    </source>
</evidence>
<evidence type="ECO:0000313" key="4">
    <source>
        <dbReference type="Proteomes" id="UP001278188"/>
    </source>
</evidence>
<feature type="region of interest" description="Disordered" evidence="1">
    <location>
        <begin position="65"/>
        <end position="84"/>
    </location>
</feature>
<name>A0ABU3WEP8_9GAMM</name>
<sequence>MKKILTLIMALGLGSPVFAQDIYKCTSSGETGYQSKPCKEKGELISGLRHHKTQSPATAYTLADEQQEAEPYTSNAVPDTVEGKKKSLAIAQDAYRMTKERN</sequence>